<keyword evidence="1" id="KW-0812">Transmembrane</keyword>
<evidence type="ECO:0000313" key="4">
    <source>
        <dbReference type="Proteomes" id="UP001472866"/>
    </source>
</evidence>
<sequence length="127" mass="13410">MSGRATLARFIANHASVGIVLSALAAASFPLGASAADSGEIRSESVDAEDHATADADRVYEKGSDGGWSFALSTSALIFLGAFAYVCVWVCIVMTMYRMSIRAGEREAANSERNKLIGPETRSTTEV</sequence>
<proteinExistence type="predicted"/>
<evidence type="ECO:0000313" key="3">
    <source>
        <dbReference type="EMBL" id="WZN62226.1"/>
    </source>
</evidence>
<name>A0AAX4P874_9CHLO</name>
<dbReference type="AlphaFoldDB" id="A0AAX4P874"/>
<keyword evidence="4" id="KW-1185">Reference proteome</keyword>
<protein>
    <recommendedName>
        <fullName evidence="5">CcmD family protein</fullName>
    </recommendedName>
</protein>
<keyword evidence="1" id="KW-1133">Transmembrane helix</keyword>
<gene>
    <name evidence="3" type="ORF">HKI87_05g37620</name>
</gene>
<organism evidence="3 4">
    <name type="scientific">Chloropicon roscoffensis</name>
    <dbReference type="NCBI Taxonomy" id="1461544"/>
    <lineage>
        <taxon>Eukaryota</taxon>
        <taxon>Viridiplantae</taxon>
        <taxon>Chlorophyta</taxon>
        <taxon>Chloropicophyceae</taxon>
        <taxon>Chloropicales</taxon>
        <taxon>Chloropicaceae</taxon>
        <taxon>Chloropicon</taxon>
    </lineage>
</organism>
<feature type="signal peptide" evidence="2">
    <location>
        <begin position="1"/>
        <end position="35"/>
    </location>
</feature>
<dbReference type="Proteomes" id="UP001472866">
    <property type="component" value="Chromosome 05"/>
</dbReference>
<keyword evidence="1" id="KW-0472">Membrane</keyword>
<feature type="transmembrane region" description="Helical" evidence="1">
    <location>
        <begin position="76"/>
        <end position="97"/>
    </location>
</feature>
<dbReference type="EMBL" id="CP151505">
    <property type="protein sequence ID" value="WZN62226.1"/>
    <property type="molecule type" value="Genomic_DNA"/>
</dbReference>
<evidence type="ECO:0008006" key="5">
    <source>
        <dbReference type="Google" id="ProtNLM"/>
    </source>
</evidence>
<evidence type="ECO:0000256" key="2">
    <source>
        <dbReference type="SAM" id="SignalP"/>
    </source>
</evidence>
<evidence type="ECO:0000256" key="1">
    <source>
        <dbReference type="SAM" id="Phobius"/>
    </source>
</evidence>
<feature type="chain" id="PRO_5043758053" description="CcmD family protein" evidence="2">
    <location>
        <begin position="36"/>
        <end position="127"/>
    </location>
</feature>
<reference evidence="3 4" key="1">
    <citation type="submission" date="2024-03" db="EMBL/GenBank/DDBJ databases">
        <title>Complete genome sequence of the green alga Chloropicon roscoffensis RCC1871.</title>
        <authorList>
            <person name="Lemieux C."/>
            <person name="Pombert J.-F."/>
            <person name="Otis C."/>
            <person name="Turmel M."/>
        </authorList>
    </citation>
    <scope>NUCLEOTIDE SEQUENCE [LARGE SCALE GENOMIC DNA]</scope>
    <source>
        <strain evidence="3 4">RCC1871</strain>
    </source>
</reference>
<keyword evidence="2" id="KW-0732">Signal</keyword>
<accession>A0AAX4P874</accession>